<keyword evidence="1" id="KW-0418">Kinase</keyword>
<comment type="caution">
    <text evidence="1">The sequence shown here is derived from an EMBL/GenBank/DDBJ whole genome shotgun (WGS) entry which is preliminary data.</text>
</comment>
<keyword evidence="1" id="KW-0723">Serine/threonine-protein kinase</keyword>
<evidence type="ECO:0000313" key="2">
    <source>
        <dbReference type="Proteomes" id="UP000015462"/>
    </source>
</evidence>
<dbReference type="Proteomes" id="UP000015462">
    <property type="component" value="Unassembled WGS sequence"/>
</dbReference>
<keyword evidence="1" id="KW-0808">Transferase</keyword>
<gene>
    <name evidence="1" type="ORF">L196_08141</name>
</gene>
<evidence type="ECO:0000313" key="1">
    <source>
        <dbReference type="EMBL" id="EPD12824.1"/>
    </source>
</evidence>
<proteinExistence type="predicted"/>
<dbReference type="PROSITE" id="PS00108">
    <property type="entry name" value="PROTEIN_KINASE_ST"/>
    <property type="match status" value="1"/>
</dbReference>
<dbReference type="RefSeq" id="WP_016390595.1">
    <property type="nucleotide sequence ID" value="NZ_KE646808.1"/>
</dbReference>
<dbReference type="EMBL" id="ASHL01000006">
    <property type="protein sequence ID" value="EPD12824.1"/>
    <property type="molecule type" value="Genomic_DNA"/>
</dbReference>
<dbReference type="Pfam" id="PF06293">
    <property type="entry name" value="Kdo"/>
    <property type="match status" value="1"/>
</dbReference>
<name>A0AB33Z0D9_9GAMM</name>
<reference evidence="1 2" key="1">
    <citation type="journal article" date="2013" name="Genome Announc.">
        <title>Genome Sequence of the Pyrene- and Fluoranthene-Degrading Bacterium Cycloclasticus sp. Strain PY97M.</title>
        <authorList>
            <person name="Cui Z."/>
            <person name="Xu G."/>
            <person name="Li Q."/>
            <person name="Gao W."/>
            <person name="Zheng L."/>
        </authorList>
    </citation>
    <scope>NUCLEOTIDE SEQUENCE [LARGE SCALE GENOMIC DNA]</scope>
    <source>
        <strain evidence="1 2">PY97M</strain>
    </source>
</reference>
<sequence>MNIEKLNTVKELENWANSSADMLALTTQHGPIQLEANLRHLPTRRLTCRAQWQNKRVIAKFFYGAGFKALMFKEALMLQALKKSSIKVPELLHSEQHTDYGVLVIQYIEHVQTLSSFFWSQPEQAELETKLLAVTELVLLCQQAGFEIKDPHLDNFLCCQGDVYLIDAGDIKKVKNKLSAQAAMQNLALFYAQLPVTLDQQAYQLLTKMLESLADWNGLSEQSWRQALLKQRRWRQKRFINKKVFRSCTAYICEQNTSRFLMAKRADYSEQMAVALSDPDKLIAKGRLLKDGATATVAQVEIAGQPYVLKRYNIKKPIHALLRGFCWSRAAISWKNGLLLEMLGIPTAKSYAMIEERKGALRRRSYLLSEYIDAPRAWDIYEDDQYDEENKKQWAKKIYELFLLLKLCQISHGDLKAHNILCSAEGAFFIDLDGLNAEQSFAGFWQQFKKDVGRFQISWPKKWKVNPYFSSFSDKLLADDLKLYKK</sequence>
<dbReference type="AlphaFoldDB" id="A0AB33Z0D9"/>
<dbReference type="InterPro" id="IPR011009">
    <property type="entry name" value="Kinase-like_dom_sf"/>
</dbReference>
<accession>A0AB33Z0D9</accession>
<dbReference type="SUPFAM" id="SSF56112">
    <property type="entry name" value="Protein kinase-like (PK-like)"/>
    <property type="match status" value="2"/>
</dbReference>
<keyword evidence="2" id="KW-1185">Reference proteome</keyword>
<dbReference type="GO" id="GO:0004674">
    <property type="term" value="F:protein serine/threonine kinase activity"/>
    <property type="evidence" value="ECO:0007669"/>
    <property type="project" value="UniProtKB-KW"/>
</dbReference>
<protein>
    <submittedName>
        <fullName evidence="1">Mn2+dependent serine/threonine protein kinase</fullName>
    </submittedName>
</protein>
<dbReference type="InterPro" id="IPR008271">
    <property type="entry name" value="Ser/Thr_kinase_AS"/>
</dbReference>
<organism evidence="1 2">
    <name type="scientific">Cycloclasticus pugetii</name>
    <dbReference type="NCBI Taxonomy" id="34068"/>
    <lineage>
        <taxon>Bacteria</taxon>
        <taxon>Pseudomonadati</taxon>
        <taxon>Pseudomonadota</taxon>
        <taxon>Gammaproteobacteria</taxon>
        <taxon>Thiotrichales</taxon>
        <taxon>Piscirickettsiaceae</taxon>
        <taxon>Cycloclasticus</taxon>
    </lineage>
</organism>